<proteinExistence type="predicted"/>
<keyword evidence="1" id="KW-0732">Signal</keyword>
<accession>A0ABS0I4C7</accession>
<dbReference type="Proteomes" id="UP000618931">
    <property type="component" value="Unassembled WGS sequence"/>
</dbReference>
<dbReference type="SUPFAM" id="SSF49265">
    <property type="entry name" value="Fibronectin type III"/>
    <property type="match status" value="1"/>
</dbReference>
<sequence length="520" mass="52329">MAMPSATLSRVALALLLWAVRLAPATAQAPLNDDPCGAIVLTRSGNLCTSPTVGTNAGATTTVVSGHANPTPGCGGGPQPRDVWYAFQTAATGLASFGATLTVTGHPAGQLRLYAAPNCTGPFTLVECSAATTSNTAAPRLVTGALQANRYYYVAVNGYADADQPGAFTICLTDGPGAPVCGAPYFLGSGSVNATSAQIGFQPGANGAGPYQAVLTGGGTTQTVSVAASPLQLTGLLPATTYQLTLTGQCASGGATPSVGFSFTTPTAYCLAGLGGSCSGNYITGFALLNTSLNNSTQLMPCEDGRGAGTPTLPAYTYYAPASRPSYTATLLAGATYQTAVSADGNSSVSAWLDSNQDGAFDASEWTQLAVSTQNGQPTIATLIVPATALPGPTGLRIRSRTAGSPNTAGAPCANFNSGEVEDYTVTVALPTATRPVGAVPAPLHLYPNPAAGQLTVEHPRASAAARLTVYNFVGRRVASFTPAAGGLNTPVDLGPLAKGNYLVVYTDAAVRLTAKCTHE</sequence>
<comment type="caution">
    <text evidence="4">The sequence shown here is derived from an EMBL/GenBank/DDBJ whole genome shotgun (WGS) entry which is preliminary data.</text>
</comment>
<reference evidence="4 5" key="1">
    <citation type="submission" date="2020-11" db="EMBL/GenBank/DDBJ databases">
        <authorList>
            <person name="Kim M.K."/>
        </authorList>
    </citation>
    <scope>NUCLEOTIDE SEQUENCE [LARGE SCALE GENOMIC DNA]</scope>
    <source>
        <strain evidence="4 5">BT662</strain>
    </source>
</reference>
<feature type="domain" description="GEVED" evidence="3">
    <location>
        <begin position="349"/>
        <end position="427"/>
    </location>
</feature>
<feature type="chain" id="PRO_5045047552" evidence="1">
    <location>
        <begin position="30"/>
        <end position="520"/>
    </location>
</feature>
<dbReference type="EMBL" id="JADQDM010000005">
    <property type="protein sequence ID" value="MBF9221815.1"/>
    <property type="molecule type" value="Genomic_DNA"/>
</dbReference>
<evidence type="ECO:0000259" key="3">
    <source>
        <dbReference type="Pfam" id="PF20009"/>
    </source>
</evidence>
<dbReference type="RefSeq" id="WP_196293273.1">
    <property type="nucleotide sequence ID" value="NZ_JADQDM010000005.1"/>
</dbReference>
<feature type="signal peptide" evidence="1">
    <location>
        <begin position="1"/>
        <end position="29"/>
    </location>
</feature>
<protein>
    <submittedName>
        <fullName evidence="4">T9SS type A sorting domain-containing protein</fullName>
    </submittedName>
</protein>
<dbReference type="InterPro" id="IPR045474">
    <property type="entry name" value="GEVED"/>
</dbReference>
<name>A0ABS0I4C7_9BACT</name>
<evidence type="ECO:0000313" key="4">
    <source>
        <dbReference type="EMBL" id="MBF9221815.1"/>
    </source>
</evidence>
<keyword evidence="5" id="KW-1185">Reference proteome</keyword>
<feature type="domain" description="Secretion system C-terminal sorting" evidence="2">
    <location>
        <begin position="446"/>
        <end position="512"/>
    </location>
</feature>
<dbReference type="Pfam" id="PF20009">
    <property type="entry name" value="GEVED"/>
    <property type="match status" value="1"/>
</dbReference>
<organism evidence="4 5">
    <name type="scientific">Hymenobacter ruricola</name>
    <dbReference type="NCBI Taxonomy" id="2791023"/>
    <lineage>
        <taxon>Bacteria</taxon>
        <taxon>Pseudomonadati</taxon>
        <taxon>Bacteroidota</taxon>
        <taxon>Cytophagia</taxon>
        <taxon>Cytophagales</taxon>
        <taxon>Hymenobacteraceae</taxon>
        <taxon>Hymenobacter</taxon>
    </lineage>
</organism>
<evidence type="ECO:0000259" key="2">
    <source>
        <dbReference type="Pfam" id="PF18962"/>
    </source>
</evidence>
<dbReference type="NCBIfam" id="TIGR04183">
    <property type="entry name" value="Por_Secre_tail"/>
    <property type="match status" value="1"/>
</dbReference>
<evidence type="ECO:0000256" key="1">
    <source>
        <dbReference type="SAM" id="SignalP"/>
    </source>
</evidence>
<evidence type="ECO:0000313" key="5">
    <source>
        <dbReference type="Proteomes" id="UP000618931"/>
    </source>
</evidence>
<dbReference type="InterPro" id="IPR013783">
    <property type="entry name" value="Ig-like_fold"/>
</dbReference>
<dbReference type="Gene3D" id="2.60.40.10">
    <property type="entry name" value="Immunoglobulins"/>
    <property type="match status" value="1"/>
</dbReference>
<gene>
    <name evidence="4" type="ORF">I2H31_11950</name>
</gene>
<dbReference type="InterPro" id="IPR026444">
    <property type="entry name" value="Secre_tail"/>
</dbReference>
<dbReference type="Pfam" id="PF18962">
    <property type="entry name" value="Por_Secre_tail"/>
    <property type="match status" value="1"/>
</dbReference>
<dbReference type="InterPro" id="IPR036116">
    <property type="entry name" value="FN3_sf"/>
</dbReference>